<dbReference type="GO" id="GO:0005829">
    <property type="term" value="C:cytosol"/>
    <property type="evidence" value="ECO:0007669"/>
    <property type="project" value="TreeGrafter"/>
</dbReference>
<organism evidence="1 2">
    <name type="scientific">Selenobaculum gibii</name>
    <dbReference type="NCBI Taxonomy" id="3054208"/>
    <lineage>
        <taxon>Bacteria</taxon>
        <taxon>Bacillati</taxon>
        <taxon>Bacillota</taxon>
        <taxon>Negativicutes</taxon>
        <taxon>Selenomonadales</taxon>
        <taxon>Selenomonadaceae</taxon>
        <taxon>Selenobaculum</taxon>
    </lineage>
</organism>
<dbReference type="SUPFAM" id="SSF56784">
    <property type="entry name" value="HAD-like"/>
    <property type="match status" value="1"/>
</dbReference>
<dbReference type="GO" id="GO:0016791">
    <property type="term" value="F:phosphatase activity"/>
    <property type="evidence" value="ECO:0007669"/>
    <property type="project" value="TreeGrafter"/>
</dbReference>
<dbReference type="InterPro" id="IPR023214">
    <property type="entry name" value="HAD_sf"/>
</dbReference>
<dbReference type="Pfam" id="PF08282">
    <property type="entry name" value="Hydrolase_3"/>
    <property type="match status" value="1"/>
</dbReference>
<dbReference type="RefSeq" id="WP_147669673.1">
    <property type="nucleotide sequence ID" value="NZ_CP120678.1"/>
</dbReference>
<evidence type="ECO:0000313" key="2">
    <source>
        <dbReference type="Proteomes" id="UP001243623"/>
    </source>
</evidence>
<gene>
    <name evidence="1" type="ORF">P3F81_11290</name>
</gene>
<dbReference type="NCBIfam" id="TIGR01484">
    <property type="entry name" value="HAD-SF-IIB"/>
    <property type="match status" value="1"/>
</dbReference>
<dbReference type="PANTHER" id="PTHR10000:SF53">
    <property type="entry name" value="5-AMINO-6-(5-PHOSPHO-D-RIBITYLAMINO)URACIL PHOSPHATASE YBJI-RELATED"/>
    <property type="match status" value="1"/>
</dbReference>
<dbReference type="InterPro" id="IPR000150">
    <property type="entry name" value="Cof"/>
</dbReference>
<dbReference type="Gene3D" id="3.40.50.1000">
    <property type="entry name" value="HAD superfamily/HAD-like"/>
    <property type="match status" value="1"/>
</dbReference>
<name>A0A9Y2ESK8_9FIRM</name>
<keyword evidence="2" id="KW-1185">Reference proteome</keyword>
<keyword evidence="1" id="KW-0378">Hydrolase</keyword>
<sequence length="264" mass="30139">MVRLILTDMDGTLLDRHFRMPEGVDETISQLADRGVVFGAASGRQYYSLIKSFEKHVNEMLFVAENGTYVVYKKEEIFSNTLRRDYLNDVLKVAQQFPSLHVLVSGKKKAYYQSTNEVFLRELDKYYKEVQKVDNLLDLSGVDDEFLKVAMYDLDHGAEEKYHSFEHFRGQLQVAVSADCWLDVMNLGATKGAAVKHIQDALGISFEETMVFGDYMNDLEMMSSAYHSYAMENALDEVKKAARFIAPSNDKHGVLVTIKEKVLK</sequence>
<dbReference type="SFLD" id="SFLDS00003">
    <property type="entry name" value="Haloacid_Dehalogenase"/>
    <property type="match status" value="1"/>
</dbReference>
<reference evidence="1" key="1">
    <citation type="submission" date="2023-03" db="EMBL/GenBank/DDBJ databases">
        <title>Selenobaculum gbiensis gen. nov. sp. nov., a new bacterium isolated from the gut microbiota of IBD patient.</title>
        <authorList>
            <person name="Yeo S."/>
            <person name="Park H."/>
            <person name="Huh C.S."/>
        </authorList>
    </citation>
    <scope>NUCLEOTIDE SEQUENCE</scope>
    <source>
        <strain evidence="1">ICN-92133</strain>
    </source>
</reference>
<accession>A0A9Y2ESK8</accession>
<dbReference type="CDD" id="cd07518">
    <property type="entry name" value="HAD_YbiV-Like"/>
    <property type="match status" value="1"/>
</dbReference>
<dbReference type="AlphaFoldDB" id="A0A9Y2ESK8"/>
<dbReference type="SFLD" id="SFLDG01140">
    <property type="entry name" value="C2.B:_Phosphomannomutase_and_P"/>
    <property type="match status" value="1"/>
</dbReference>
<dbReference type="EMBL" id="CP120678">
    <property type="protein sequence ID" value="WIW70456.1"/>
    <property type="molecule type" value="Genomic_DNA"/>
</dbReference>
<dbReference type="Proteomes" id="UP001243623">
    <property type="component" value="Chromosome"/>
</dbReference>
<evidence type="ECO:0000313" key="1">
    <source>
        <dbReference type="EMBL" id="WIW70456.1"/>
    </source>
</evidence>
<proteinExistence type="predicted"/>
<dbReference type="InterPro" id="IPR006379">
    <property type="entry name" value="HAD-SF_hydro_IIB"/>
</dbReference>
<dbReference type="NCBIfam" id="TIGR00099">
    <property type="entry name" value="Cof-subfamily"/>
    <property type="match status" value="1"/>
</dbReference>
<dbReference type="InterPro" id="IPR036412">
    <property type="entry name" value="HAD-like_sf"/>
</dbReference>
<dbReference type="KEGG" id="sgbi:P3F81_11290"/>
<dbReference type="Gene3D" id="3.30.1240.10">
    <property type="match status" value="1"/>
</dbReference>
<dbReference type="PANTHER" id="PTHR10000">
    <property type="entry name" value="PHOSPHOSERINE PHOSPHATASE"/>
    <property type="match status" value="1"/>
</dbReference>
<protein>
    <submittedName>
        <fullName evidence="1">HAD family hydrolase</fullName>
    </submittedName>
</protein>
<dbReference type="GO" id="GO:0000287">
    <property type="term" value="F:magnesium ion binding"/>
    <property type="evidence" value="ECO:0007669"/>
    <property type="project" value="TreeGrafter"/>
</dbReference>